<dbReference type="HOGENOM" id="CLU_3288784_0_0_6"/>
<protein>
    <submittedName>
        <fullName evidence="1">Uncharacterized protein</fullName>
    </submittedName>
</protein>
<evidence type="ECO:0000313" key="2">
    <source>
        <dbReference type="Proteomes" id="UP000028681"/>
    </source>
</evidence>
<gene>
    <name evidence="1" type="ORF">ETEE_3324</name>
</gene>
<reference evidence="1 2" key="1">
    <citation type="journal article" date="2012" name="PLoS ONE">
        <title>Edwardsiella comparative phylogenomics reveal the new intra/inter-species taxonomic relationships, virulence evolution and niche adaptation mechanisms.</title>
        <authorList>
            <person name="Yang M."/>
            <person name="Lv Y."/>
            <person name="Xiao J."/>
            <person name="Wu H."/>
            <person name="Zheng H."/>
            <person name="Liu Q."/>
            <person name="Zhang Y."/>
            <person name="Wang Q."/>
        </authorList>
    </citation>
    <scope>NUCLEOTIDE SEQUENCE [LARGE SCALE GENOMIC DNA]</scope>
    <source>
        <strain evidence="2">080813</strain>
    </source>
</reference>
<sequence>MNDCARTGRGGVIPPPLTLSKKTISNNSFYDYSHFYSARI</sequence>
<dbReference type="Proteomes" id="UP000028681">
    <property type="component" value="Chromosome"/>
</dbReference>
<dbReference type="AlphaFoldDB" id="A0A076LPE0"/>
<accession>A0A076LPE0</accession>
<proteinExistence type="predicted"/>
<name>A0A076LPE0_9GAMM</name>
<organism evidence="1 2">
    <name type="scientific">Edwardsiella anguillarum ET080813</name>
    <dbReference type="NCBI Taxonomy" id="667120"/>
    <lineage>
        <taxon>Bacteria</taxon>
        <taxon>Pseudomonadati</taxon>
        <taxon>Pseudomonadota</taxon>
        <taxon>Gammaproteobacteria</taxon>
        <taxon>Enterobacterales</taxon>
        <taxon>Hafniaceae</taxon>
        <taxon>Edwardsiella</taxon>
    </lineage>
</organism>
<evidence type="ECO:0000313" key="1">
    <source>
        <dbReference type="EMBL" id="AIJ09746.1"/>
    </source>
</evidence>
<dbReference type="EMBL" id="CP006664">
    <property type="protein sequence ID" value="AIJ09746.1"/>
    <property type="molecule type" value="Genomic_DNA"/>
</dbReference>
<dbReference type="KEGG" id="ete:ETEE_3324"/>